<dbReference type="InterPro" id="IPR020051">
    <property type="entry name" value="SagB-type_dehydrogenase"/>
</dbReference>
<dbReference type="Proteomes" id="UP000075635">
    <property type="component" value="Unassembled WGS sequence"/>
</dbReference>
<evidence type="ECO:0000259" key="1">
    <source>
        <dbReference type="Pfam" id="PF00881"/>
    </source>
</evidence>
<protein>
    <recommendedName>
        <fullName evidence="1">Nitroreductase domain-containing protein</fullName>
    </recommendedName>
</protein>
<gene>
    <name evidence="2" type="ORF">BE17_37525</name>
</gene>
<dbReference type="SUPFAM" id="SSF55469">
    <property type="entry name" value="FMN-dependent nitroreductase-like"/>
    <property type="match status" value="1"/>
</dbReference>
<dbReference type="InterPro" id="IPR000415">
    <property type="entry name" value="Nitroreductase-like"/>
</dbReference>
<dbReference type="PANTHER" id="PTHR43745">
    <property type="entry name" value="NITROREDUCTASE MJ1384-RELATED"/>
    <property type="match status" value="1"/>
</dbReference>
<evidence type="ECO:0000313" key="2">
    <source>
        <dbReference type="EMBL" id="KYF92263.1"/>
    </source>
</evidence>
<dbReference type="NCBIfam" id="TIGR03605">
    <property type="entry name" value="antibiot_sagB"/>
    <property type="match status" value="1"/>
</dbReference>
<evidence type="ECO:0000313" key="3">
    <source>
        <dbReference type="Proteomes" id="UP000075635"/>
    </source>
</evidence>
<sequence length="260" mass="28646">MARSNEADIARLYHLQSAHVRSRPLEPPFDADTQPLQFRTYVGSERTPLPGRDFAIDAPLGEVLERRRSIRDFALGTMPLETLGRLLHASYGVRGARKIDAEWTCDRPTPSAGGRYPLEIYVATQAVEDLPDGLYHYDARAHDLELRRGGLAHAALADLTLAQDMVLNTNIVVIITAVPFRTMWKYGQRGYRFLWLDAGHLGQNLYLVATAMGLGPVAIGGFYDDELKAFLALPAEEDAMYVVCVGQPAPAGGQTGPRRG</sequence>
<accession>A0A150SIH2</accession>
<dbReference type="InterPro" id="IPR052544">
    <property type="entry name" value="Bacteriocin_Proc_Enz"/>
</dbReference>
<dbReference type="Pfam" id="PF00881">
    <property type="entry name" value="Nitroreductase"/>
    <property type="match status" value="1"/>
</dbReference>
<feature type="domain" description="Nitroreductase" evidence="1">
    <location>
        <begin position="65"/>
        <end position="246"/>
    </location>
</feature>
<dbReference type="InterPro" id="IPR029479">
    <property type="entry name" value="Nitroreductase"/>
</dbReference>
<comment type="caution">
    <text evidence="2">The sequence shown here is derived from an EMBL/GenBank/DDBJ whole genome shotgun (WGS) entry which is preliminary data.</text>
</comment>
<organism evidence="2 3">
    <name type="scientific">Sorangium cellulosum</name>
    <name type="common">Polyangium cellulosum</name>
    <dbReference type="NCBI Taxonomy" id="56"/>
    <lineage>
        <taxon>Bacteria</taxon>
        <taxon>Pseudomonadati</taxon>
        <taxon>Myxococcota</taxon>
        <taxon>Polyangia</taxon>
        <taxon>Polyangiales</taxon>
        <taxon>Polyangiaceae</taxon>
        <taxon>Sorangium</taxon>
    </lineage>
</organism>
<proteinExistence type="predicted"/>
<dbReference type="GO" id="GO:0016491">
    <property type="term" value="F:oxidoreductase activity"/>
    <property type="evidence" value="ECO:0007669"/>
    <property type="project" value="InterPro"/>
</dbReference>
<dbReference type="PANTHER" id="PTHR43745:SF2">
    <property type="entry name" value="NITROREDUCTASE MJ1384-RELATED"/>
    <property type="match status" value="1"/>
</dbReference>
<dbReference type="EMBL" id="JEMB01000938">
    <property type="protein sequence ID" value="KYF92263.1"/>
    <property type="molecule type" value="Genomic_DNA"/>
</dbReference>
<reference evidence="2 3" key="1">
    <citation type="submission" date="2014-02" db="EMBL/GenBank/DDBJ databases">
        <title>The small core and large imbalanced accessory genome model reveals a collaborative survival strategy of Sorangium cellulosum strains in nature.</title>
        <authorList>
            <person name="Han K."/>
            <person name="Peng R."/>
            <person name="Blom J."/>
            <person name="Li Y.-Z."/>
        </authorList>
    </citation>
    <scope>NUCLEOTIDE SEQUENCE [LARGE SCALE GENOMIC DNA]</scope>
    <source>
        <strain evidence="2 3">So0011-07</strain>
    </source>
</reference>
<dbReference type="Gene3D" id="3.40.109.10">
    <property type="entry name" value="NADH Oxidase"/>
    <property type="match status" value="1"/>
</dbReference>
<dbReference type="AlphaFoldDB" id="A0A150SIH2"/>
<dbReference type="CDD" id="cd02142">
    <property type="entry name" value="McbC_SagB-like_oxidoreductase"/>
    <property type="match status" value="1"/>
</dbReference>
<name>A0A150SIH2_SORCE</name>